<evidence type="ECO:0000313" key="2">
    <source>
        <dbReference type="Proteomes" id="UP000826271"/>
    </source>
</evidence>
<comment type="caution">
    <text evidence="1">The sequence shown here is derived from an EMBL/GenBank/DDBJ whole genome shotgun (WGS) entry which is preliminary data.</text>
</comment>
<organism evidence="1 2">
    <name type="scientific">Buddleja alternifolia</name>
    <dbReference type="NCBI Taxonomy" id="168488"/>
    <lineage>
        <taxon>Eukaryota</taxon>
        <taxon>Viridiplantae</taxon>
        <taxon>Streptophyta</taxon>
        <taxon>Embryophyta</taxon>
        <taxon>Tracheophyta</taxon>
        <taxon>Spermatophyta</taxon>
        <taxon>Magnoliopsida</taxon>
        <taxon>eudicotyledons</taxon>
        <taxon>Gunneridae</taxon>
        <taxon>Pentapetalae</taxon>
        <taxon>asterids</taxon>
        <taxon>lamiids</taxon>
        <taxon>Lamiales</taxon>
        <taxon>Scrophulariaceae</taxon>
        <taxon>Buddlejeae</taxon>
        <taxon>Buddleja</taxon>
    </lineage>
</organism>
<accession>A0AAV6W2J7</accession>
<name>A0AAV6W2J7_9LAMI</name>
<sequence>MYVKITINGRVVMAMMDIGATHNFIAEQEIQKLGLNVSEHSSRIKAVNLEAQPIKGMATVDLGIFFSDDPRPSNNENGCLSAMKMKKGLKHGETKYLVAMVEIKNDVS</sequence>
<dbReference type="Pfam" id="PF13650">
    <property type="entry name" value="Asp_protease_2"/>
    <property type="match status" value="1"/>
</dbReference>
<dbReference type="InterPro" id="IPR021109">
    <property type="entry name" value="Peptidase_aspartic_dom_sf"/>
</dbReference>
<evidence type="ECO:0000313" key="1">
    <source>
        <dbReference type="EMBL" id="KAG8363864.1"/>
    </source>
</evidence>
<protein>
    <submittedName>
        <fullName evidence="1">Uncharacterized protein</fullName>
    </submittedName>
</protein>
<dbReference type="EMBL" id="WHWC01000019">
    <property type="protein sequence ID" value="KAG8363864.1"/>
    <property type="molecule type" value="Genomic_DNA"/>
</dbReference>
<dbReference type="CDD" id="cd00303">
    <property type="entry name" value="retropepsin_like"/>
    <property type="match status" value="1"/>
</dbReference>
<dbReference type="Proteomes" id="UP000826271">
    <property type="component" value="Unassembled WGS sequence"/>
</dbReference>
<dbReference type="Gene3D" id="2.40.70.10">
    <property type="entry name" value="Acid Proteases"/>
    <property type="match status" value="1"/>
</dbReference>
<keyword evidence="2" id="KW-1185">Reference proteome</keyword>
<gene>
    <name evidence="1" type="ORF">BUALT_Bualt19G0066900</name>
</gene>
<proteinExistence type="predicted"/>
<dbReference type="SUPFAM" id="SSF50630">
    <property type="entry name" value="Acid proteases"/>
    <property type="match status" value="1"/>
</dbReference>
<dbReference type="AlphaFoldDB" id="A0AAV6W2J7"/>
<reference evidence="1" key="1">
    <citation type="submission" date="2019-10" db="EMBL/GenBank/DDBJ databases">
        <authorList>
            <person name="Zhang R."/>
            <person name="Pan Y."/>
            <person name="Wang J."/>
            <person name="Ma R."/>
            <person name="Yu S."/>
        </authorList>
    </citation>
    <scope>NUCLEOTIDE SEQUENCE</scope>
    <source>
        <strain evidence="1">LA-IB0</strain>
        <tissue evidence="1">Leaf</tissue>
    </source>
</reference>